<evidence type="ECO:0008006" key="4">
    <source>
        <dbReference type="Google" id="ProtNLM"/>
    </source>
</evidence>
<dbReference type="AlphaFoldDB" id="A0A5N3UIH4"/>
<dbReference type="SUPFAM" id="SSF81321">
    <property type="entry name" value="Family A G protein-coupled receptor-like"/>
    <property type="match status" value="1"/>
</dbReference>
<organism evidence="2 3">
    <name type="scientific">Muntiacus reevesi</name>
    <name type="common">Reeves' muntjac</name>
    <name type="synonym">Cervus reevesi</name>
    <dbReference type="NCBI Taxonomy" id="9886"/>
    <lineage>
        <taxon>Eukaryota</taxon>
        <taxon>Metazoa</taxon>
        <taxon>Chordata</taxon>
        <taxon>Craniata</taxon>
        <taxon>Vertebrata</taxon>
        <taxon>Euteleostomi</taxon>
        <taxon>Mammalia</taxon>
        <taxon>Eutheria</taxon>
        <taxon>Laurasiatheria</taxon>
        <taxon>Artiodactyla</taxon>
        <taxon>Ruminantia</taxon>
        <taxon>Pecora</taxon>
        <taxon>Cervidae</taxon>
        <taxon>Muntiacinae</taxon>
        <taxon>Muntiacus</taxon>
    </lineage>
</organism>
<keyword evidence="1" id="KW-0472">Membrane</keyword>
<feature type="transmembrane region" description="Helical" evidence="1">
    <location>
        <begin position="24"/>
        <end position="48"/>
    </location>
</feature>
<comment type="caution">
    <text evidence="2">The sequence shown here is derived from an EMBL/GenBank/DDBJ whole genome shotgun (WGS) entry which is preliminary data.</text>
</comment>
<keyword evidence="1" id="KW-1133">Transmembrane helix</keyword>
<feature type="non-terminal residue" evidence="2">
    <location>
        <position position="80"/>
    </location>
</feature>
<keyword evidence="1" id="KW-0812">Transmembrane</keyword>
<evidence type="ECO:0000313" key="2">
    <source>
        <dbReference type="EMBL" id="KAB0336852.1"/>
    </source>
</evidence>
<reference evidence="2 3" key="1">
    <citation type="submission" date="2019-06" db="EMBL/GenBank/DDBJ databases">
        <title>Discovery of a novel chromosome fission-fusion reversal in muntjac.</title>
        <authorList>
            <person name="Mudd A.B."/>
            <person name="Bredeson J.V."/>
            <person name="Baum R."/>
            <person name="Hockemeyer D."/>
            <person name="Rokhsar D.S."/>
        </authorList>
    </citation>
    <scope>NUCLEOTIDE SEQUENCE [LARGE SCALE GENOMIC DNA]</scope>
    <source>
        <strain evidence="2">UCam_UCB_Mr</strain>
        <tissue evidence="2">Fibroblast cell line</tissue>
    </source>
</reference>
<accession>A0A5N3UIH4</accession>
<sequence length="80" mass="8935">MRRNITSVTEFILPGLTNCLELQILFFVLFLAIYIATVAGNLGMIVLIQINARLHTPISISWLSWPLTGTWPSAIPCFMA</sequence>
<dbReference type="EMBL" id="VCEB01019592">
    <property type="protein sequence ID" value="KAB0336852.1"/>
    <property type="molecule type" value="Genomic_DNA"/>
</dbReference>
<gene>
    <name evidence="2" type="ORF">FD755_025827</name>
</gene>
<dbReference type="Proteomes" id="UP000326062">
    <property type="component" value="Unassembled WGS sequence"/>
</dbReference>
<proteinExistence type="predicted"/>
<dbReference type="PANTHER" id="PTHR48018">
    <property type="entry name" value="OLFACTORY RECEPTOR"/>
    <property type="match status" value="1"/>
</dbReference>
<protein>
    <recommendedName>
        <fullName evidence="4">G-protein coupled receptors family 1 profile domain-containing protein</fullName>
    </recommendedName>
</protein>
<evidence type="ECO:0000313" key="3">
    <source>
        <dbReference type="Proteomes" id="UP000326062"/>
    </source>
</evidence>
<evidence type="ECO:0000256" key="1">
    <source>
        <dbReference type="SAM" id="Phobius"/>
    </source>
</evidence>
<name>A0A5N3UIH4_MUNRE</name>
<keyword evidence="3" id="KW-1185">Reference proteome</keyword>